<evidence type="ECO:0000256" key="8">
    <source>
        <dbReference type="ARBA" id="ARBA00022840"/>
    </source>
</evidence>
<evidence type="ECO:0000313" key="16">
    <source>
        <dbReference type="Proteomes" id="UP000178319"/>
    </source>
</evidence>
<keyword evidence="4 13" id="KW-0963">Cytoplasm</keyword>
<accession>A0A1G1V7F5</accession>
<dbReference type="InterPro" id="IPR004188">
    <property type="entry name" value="Phe-tRNA_ligase_II_N"/>
</dbReference>
<keyword evidence="10 13" id="KW-0648">Protein biosynthesis</keyword>
<organism evidence="15 16">
    <name type="scientific">Candidatus Blackburnbacteria bacterium RIFCSPHIGHO2_02_FULL_44_20</name>
    <dbReference type="NCBI Taxonomy" id="1797516"/>
    <lineage>
        <taxon>Bacteria</taxon>
        <taxon>Candidatus Blackburniibacteriota</taxon>
    </lineage>
</organism>
<evidence type="ECO:0000256" key="7">
    <source>
        <dbReference type="ARBA" id="ARBA00022741"/>
    </source>
</evidence>
<evidence type="ECO:0000256" key="9">
    <source>
        <dbReference type="ARBA" id="ARBA00022842"/>
    </source>
</evidence>
<dbReference type="GO" id="GO:0005524">
    <property type="term" value="F:ATP binding"/>
    <property type="evidence" value="ECO:0007669"/>
    <property type="project" value="UniProtKB-UniRule"/>
</dbReference>
<evidence type="ECO:0000256" key="2">
    <source>
        <dbReference type="ARBA" id="ARBA00010207"/>
    </source>
</evidence>
<dbReference type="HAMAP" id="MF_00281">
    <property type="entry name" value="Phe_tRNA_synth_alpha1"/>
    <property type="match status" value="1"/>
</dbReference>
<gene>
    <name evidence="13" type="primary">pheS</name>
    <name evidence="15" type="ORF">A3D26_02485</name>
</gene>
<dbReference type="GO" id="GO:0006432">
    <property type="term" value="P:phenylalanyl-tRNA aminoacylation"/>
    <property type="evidence" value="ECO:0007669"/>
    <property type="project" value="UniProtKB-UniRule"/>
</dbReference>
<dbReference type="InterPro" id="IPR010978">
    <property type="entry name" value="tRNA-bd_arm"/>
</dbReference>
<comment type="caution">
    <text evidence="15">The sequence shown here is derived from an EMBL/GenBank/DDBJ whole genome shotgun (WGS) entry which is preliminary data.</text>
</comment>
<protein>
    <recommendedName>
        <fullName evidence="13">Phenylalanine--tRNA ligase alpha subunit</fullName>
        <ecNumber evidence="13">6.1.1.20</ecNumber>
    </recommendedName>
    <alternativeName>
        <fullName evidence="13">Phenylalanyl-tRNA synthetase alpha subunit</fullName>
        <shortName evidence="13">PheRS</shortName>
    </alternativeName>
</protein>
<evidence type="ECO:0000256" key="4">
    <source>
        <dbReference type="ARBA" id="ARBA00022490"/>
    </source>
</evidence>
<feature type="binding site" evidence="13">
    <location>
        <position position="256"/>
    </location>
    <ligand>
        <name>Mg(2+)</name>
        <dbReference type="ChEBI" id="CHEBI:18420"/>
        <note>shared with beta subunit</note>
    </ligand>
</feature>
<keyword evidence="5 13" id="KW-0436">Ligase</keyword>
<evidence type="ECO:0000256" key="10">
    <source>
        <dbReference type="ARBA" id="ARBA00022917"/>
    </source>
</evidence>
<evidence type="ECO:0000259" key="14">
    <source>
        <dbReference type="PROSITE" id="PS50862"/>
    </source>
</evidence>
<keyword evidence="7 13" id="KW-0547">Nucleotide-binding</keyword>
<evidence type="ECO:0000256" key="11">
    <source>
        <dbReference type="ARBA" id="ARBA00023146"/>
    </source>
</evidence>
<keyword evidence="11 13" id="KW-0030">Aminoacyl-tRNA synthetase</keyword>
<dbReference type="NCBIfam" id="TIGR00468">
    <property type="entry name" value="pheS"/>
    <property type="match status" value="1"/>
</dbReference>
<dbReference type="InterPro" id="IPR004529">
    <property type="entry name" value="Phe-tRNA-synth_IIc_asu"/>
</dbReference>
<dbReference type="Gene3D" id="3.30.930.10">
    <property type="entry name" value="Bira Bifunctional Protein, Domain 2"/>
    <property type="match status" value="1"/>
</dbReference>
<dbReference type="PANTHER" id="PTHR11538:SF41">
    <property type="entry name" value="PHENYLALANINE--TRNA LIGASE, MITOCHONDRIAL"/>
    <property type="match status" value="1"/>
</dbReference>
<dbReference type="PROSITE" id="PS50862">
    <property type="entry name" value="AA_TRNA_LIGASE_II"/>
    <property type="match status" value="1"/>
</dbReference>
<name>A0A1G1V7F5_9BACT</name>
<comment type="similarity">
    <text evidence="2 13">Belongs to the class-II aminoacyl-tRNA synthetase family. Phe-tRNA synthetase alpha subunit type 1 subfamily.</text>
</comment>
<comment type="cofactor">
    <cofactor evidence="13">
        <name>Mg(2+)</name>
        <dbReference type="ChEBI" id="CHEBI:18420"/>
    </cofactor>
    <text evidence="13">Binds 2 magnesium ions per tetramer.</text>
</comment>
<dbReference type="InterPro" id="IPR045864">
    <property type="entry name" value="aa-tRNA-synth_II/BPL/LPL"/>
</dbReference>
<dbReference type="PANTHER" id="PTHR11538">
    <property type="entry name" value="PHENYLALANYL-TRNA SYNTHETASE"/>
    <property type="match status" value="1"/>
</dbReference>
<evidence type="ECO:0000256" key="13">
    <source>
        <dbReference type="HAMAP-Rule" id="MF_00281"/>
    </source>
</evidence>
<dbReference type="SUPFAM" id="SSF46589">
    <property type="entry name" value="tRNA-binding arm"/>
    <property type="match status" value="1"/>
</dbReference>
<feature type="domain" description="Aminoacyl-transfer RNA synthetases class-II family profile" evidence="14">
    <location>
        <begin position="115"/>
        <end position="315"/>
    </location>
</feature>
<comment type="catalytic activity">
    <reaction evidence="12 13">
        <text>tRNA(Phe) + L-phenylalanine + ATP = L-phenylalanyl-tRNA(Phe) + AMP + diphosphate + H(+)</text>
        <dbReference type="Rhea" id="RHEA:19413"/>
        <dbReference type="Rhea" id="RHEA-COMP:9668"/>
        <dbReference type="Rhea" id="RHEA-COMP:9699"/>
        <dbReference type="ChEBI" id="CHEBI:15378"/>
        <dbReference type="ChEBI" id="CHEBI:30616"/>
        <dbReference type="ChEBI" id="CHEBI:33019"/>
        <dbReference type="ChEBI" id="CHEBI:58095"/>
        <dbReference type="ChEBI" id="CHEBI:78442"/>
        <dbReference type="ChEBI" id="CHEBI:78531"/>
        <dbReference type="ChEBI" id="CHEBI:456215"/>
        <dbReference type="EC" id="6.1.1.20"/>
    </reaction>
</comment>
<dbReference type="CDD" id="cd00496">
    <property type="entry name" value="PheRS_alpha_core"/>
    <property type="match status" value="1"/>
</dbReference>
<evidence type="ECO:0000256" key="12">
    <source>
        <dbReference type="ARBA" id="ARBA00049255"/>
    </source>
</evidence>
<dbReference type="Proteomes" id="UP000178319">
    <property type="component" value="Unassembled WGS sequence"/>
</dbReference>
<reference evidence="15 16" key="1">
    <citation type="journal article" date="2016" name="Nat. Commun.">
        <title>Thousands of microbial genomes shed light on interconnected biogeochemical processes in an aquifer system.</title>
        <authorList>
            <person name="Anantharaman K."/>
            <person name="Brown C.T."/>
            <person name="Hug L.A."/>
            <person name="Sharon I."/>
            <person name="Castelle C.J."/>
            <person name="Probst A.J."/>
            <person name="Thomas B.C."/>
            <person name="Singh A."/>
            <person name="Wilkins M.J."/>
            <person name="Karaoz U."/>
            <person name="Brodie E.L."/>
            <person name="Williams K.H."/>
            <person name="Hubbard S.S."/>
            <person name="Banfield J.F."/>
        </authorList>
    </citation>
    <scope>NUCLEOTIDE SEQUENCE [LARGE SCALE GENOMIC DNA]</scope>
</reference>
<dbReference type="EMBL" id="MHBZ01000019">
    <property type="protein sequence ID" value="OGY11350.1"/>
    <property type="molecule type" value="Genomic_DNA"/>
</dbReference>
<dbReference type="InterPro" id="IPR002319">
    <property type="entry name" value="Phenylalanyl-tRNA_Synthase"/>
</dbReference>
<dbReference type="GO" id="GO:0004826">
    <property type="term" value="F:phenylalanine-tRNA ligase activity"/>
    <property type="evidence" value="ECO:0007669"/>
    <property type="project" value="UniProtKB-UniRule"/>
</dbReference>
<sequence length="342" mass="39288">MDQKLHNLKTQAWAQINSADSVAELEQLRINYLGRNGELNKIAEDLKNLDSNQKALVGRIFNDTKNALENLILEKIQEIRGEEKKGWFDPTVPGIEPILGNLHLVTQAIEEISGIFQKIGFVRVRYPEVEWDWFAFEALNMPKDHPARDEWETFFVDHPEDKKYGKMVLTPHTSSGQPREMQRVKVPPIRMINIAKCYRRQSDNTHVPMFHQFEGLVIDKGINITHLKGTIDFFAKQFYGEKAVSRIRPFHFMFTEPSFEVDFSCVHCDGKGCRFCKSGWHEVGGAGMVHPNVLKAGGIDPTEYSGFAFGWGVERAQLLKPGIEIDDLRTLYSTDLRHLRQF</sequence>
<keyword evidence="6 13" id="KW-0479">Metal-binding</keyword>
<keyword evidence="8 13" id="KW-0067">ATP-binding</keyword>
<dbReference type="GO" id="GO:0000049">
    <property type="term" value="F:tRNA binding"/>
    <property type="evidence" value="ECO:0007669"/>
    <property type="project" value="InterPro"/>
</dbReference>
<evidence type="ECO:0000256" key="1">
    <source>
        <dbReference type="ARBA" id="ARBA00004496"/>
    </source>
</evidence>
<dbReference type="Pfam" id="PF01409">
    <property type="entry name" value="tRNA-synt_2d"/>
    <property type="match status" value="1"/>
</dbReference>
<dbReference type="InterPro" id="IPR006195">
    <property type="entry name" value="aa-tRNA-synth_II"/>
</dbReference>
<evidence type="ECO:0000256" key="6">
    <source>
        <dbReference type="ARBA" id="ARBA00022723"/>
    </source>
</evidence>
<dbReference type="GO" id="GO:0000287">
    <property type="term" value="F:magnesium ion binding"/>
    <property type="evidence" value="ECO:0007669"/>
    <property type="project" value="UniProtKB-UniRule"/>
</dbReference>
<dbReference type="STRING" id="1797516.A3D26_02485"/>
<comment type="subcellular location">
    <subcellularLocation>
        <location evidence="1 13">Cytoplasm</location>
    </subcellularLocation>
</comment>
<dbReference type="InterPro" id="IPR022911">
    <property type="entry name" value="Phe_tRNA_ligase_alpha1_bac"/>
</dbReference>
<keyword evidence="9 13" id="KW-0460">Magnesium</keyword>
<dbReference type="GO" id="GO:0005737">
    <property type="term" value="C:cytoplasm"/>
    <property type="evidence" value="ECO:0007669"/>
    <property type="project" value="UniProtKB-SubCell"/>
</dbReference>
<evidence type="ECO:0000256" key="5">
    <source>
        <dbReference type="ARBA" id="ARBA00022598"/>
    </source>
</evidence>
<dbReference type="Pfam" id="PF02912">
    <property type="entry name" value="Phe_tRNA-synt_N"/>
    <property type="match status" value="1"/>
</dbReference>
<dbReference type="AlphaFoldDB" id="A0A1G1V7F5"/>
<evidence type="ECO:0000313" key="15">
    <source>
        <dbReference type="EMBL" id="OGY11350.1"/>
    </source>
</evidence>
<dbReference type="SUPFAM" id="SSF55681">
    <property type="entry name" value="Class II aaRS and biotin synthetases"/>
    <property type="match status" value="1"/>
</dbReference>
<evidence type="ECO:0000256" key="3">
    <source>
        <dbReference type="ARBA" id="ARBA00011209"/>
    </source>
</evidence>
<proteinExistence type="inferred from homology"/>
<comment type="subunit">
    <text evidence="3 13">Tetramer of two alpha and two beta subunits.</text>
</comment>
<dbReference type="EC" id="6.1.1.20" evidence="13"/>